<dbReference type="Pfam" id="PF04773">
    <property type="entry name" value="FecR"/>
    <property type="match status" value="1"/>
</dbReference>
<comment type="caution">
    <text evidence="3">The sequence shown here is derived from an EMBL/GenBank/DDBJ whole genome shotgun (WGS) entry which is preliminary data.</text>
</comment>
<evidence type="ECO:0000256" key="1">
    <source>
        <dbReference type="SAM" id="SignalP"/>
    </source>
</evidence>
<reference evidence="3" key="2">
    <citation type="submission" date="2020-09" db="EMBL/GenBank/DDBJ databases">
        <authorList>
            <person name="Sun Q."/>
            <person name="Zhou Y."/>
        </authorList>
    </citation>
    <scope>NUCLEOTIDE SEQUENCE</scope>
    <source>
        <strain evidence="3">CGMCC 1.15254</strain>
    </source>
</reference>
<evidence type="ECO:0000313" key="3">
    <source>
        <dbReference type="EMBL" id="GGF58518.1"/>
    </source>
</evidence>
<dbReference type="Gene3D" id="2.60.120.1440">
    <property type="match status" value="1"/>
</dbReference>
<keyword evidence="1" id="KW-0732">Signal</keyword>
<gene>
    <name evidence="3" type="ORF">GCM10011332_10090</name>
</gene>
<keyword evidence="4" id="KW-1185">Reference proteome</keyword>
<dbReference type="PANTHER" id="PTHR38731">
    <property type="entry name" value="LIPL45-RELATED LIPOPROTEIN-RELATED"/>
    <property type="match status" value="1"/>
</dbReference>
<dbReference type="PANTHER" id="PTHR38731:SF1">
    <property type="entry name" value="FECR PROTEIN DOMAIN-CONTAINING PROTEIN"/>
    <property type="match status" value="1"/>
</dbReference>
<evidence type="ECO:0000313" key="4">
    <source>
        <dbReference type="Proteomes" id="UP000632498"/>
    </source>
</evidence>
<sequence length="204" mass="22392">MKNSVLLLAFLISFVCTSIGWANKPVGTTLRASGATSVVRLDNIFSQRKDDPVFWQDTIKTGAASRMEIRFSDNTMLYLGDHSSLQIDELVYQPNKPGKAFFTLSQGVFRMVSGALNKMDGSTFTLQTPLATIGIRGTDFWGHQTADKLTMALLDDGELRITSGKETIVLTNPLEAVVIEKGKNTVNVFTLTPEQVAQAKKTIE</sequence>
<dbReference type="EMBL" id="BMHV01000005">
    <property type="protein sequence ID" value="GGF58518.1"/>
    <property type="molecule type" value="Genomic_DNA"/>
</dbReference>
<reference evidence="3" key="1">
    <citation type="journal article" date="2014" name="Int. J. Syst. Evol. Microbiol.">
        <title>Complete genome sequence of Corynebacterium casei LMG S-19264T (=DSM 44701T), isolated from a smear-ripened cheese.</title>
        <authorList>
            <consortium name="US DOE Joint Genome Institute (JGI-PGF)"/>
            <person name="Walter F."/>
            <person name="Albersmeier A."/>
            <person name="Kalinowski J."/>
            <person name="Ruckert C."/>
        </authorList>
    </citation>
    <scope>NUCLEOTIDE SEQUENCE</scope>
    <source>
        <strain evidence="3">CGMCC 1.15254</strain>
    </source>
</reference>
<dbReference type="InterPro" id="IPR006860">
    <property type="entry name" value="FecR"/>
</dbReference>
<dbReference type="Proteomes" id="UP000632498">
    <property type="component" value="Unassembled WGS sequence"/>
</dbReference>
<protein>
    <recommendedName>
        <fullName evidence="2">FecR protein domain-containing protein</fullName>
    </recommendedName>
</protein>
<accession>A0A917BXE2</accession>
<organism evidence="3 4">
    <name type="scientific">Terasakiella brassicae</name>
    <dbReference type="NCBI Taxonomy" id="1634917"/>
    <lineage>
        <taxon>Bacteria</taxon>
        <taxon>Pseudomonadati</taxon>
        <taxon>Pseudomonadota</taxon>
        <taxon>Alphaproteobacteria</taxon>
        <taxon>Rhodospirillales</taxon>
        <taxon>Terasakiellaceae</taxon>
        <taxon>Terasakiella</taxon>
    </lineage>
</organism>
<dbReference type="RefSeq" id="WP_188662341.1">
    <property type="nucleotide sequence ID" value="NZ_BMHV01000005.1"/>
</dbReference>
<feature type="domain" description="FecR protein" evidence="2">
    <location>
        <begin position="57"/>
        <end position="154"/>
    </location>
</feature>
<proteinExistence type="predicted"/>
<evidence type="ECO:0000259" key="2">
    <source>
        <dbReference type="Pfam" id="PF04773"/>
    </source>
</evidence>
<dbReference type="AlphaFoldDB" id="A0A917BXE2"/>
<name>A0A917BXE2_9PROT</name>
<feature type="chain" id="PRO_5037541120" description="FecR protein domain-containing protein" evidence="1">
    <location>
        <begin position="23"/>
        <end position="204"/>
    </location>
</feature>
<feature type="signal peptide" evidence="1">
    <location>
        <begin position="1"/>
        <end position="22"/>
    </location>
</feature>